<feature type="transmembrane region" description="Helical" evidence="2">
    <location>
        <begin position="20"/>
        <end position="41"/>
    </location>
</feature>
<proteinExistence type="predicted"/>
<keyword evidence="2" id="KW-1133">Transmembrane helix</keyword>
<evidence type="ECO:0000313" key="4">
    <source>
        <dbReference type="Proteomes" id="UP000182719"/>
    </source>
</evidence>
<accession>A0A1H7RV99</accession>
<dbReference type="EMBL" id="FOAP01000007">
    <property type="protein sequence ID" value="SEL63357.1"/>
    <property type="molecule type" value="Genomic_DNA"/>
</dbReference>
<dbReference type="AlphaFoldDB" id="A0A1H7RV99"/>
<keyword evidence="4" id="KW-1185">Reference proteome</keyword>
<gene>
    <name evidence="3" type="ORF">SAMN05444354_107172</name>
</gene>
<reference evidence="4" key="1">
    <citation type="submission" date="2016-10" db="EMBL/GenBank/DDBJ databases">
        <authorList>
            <person name="Varghese N."/>
            <person name="Submissions S."/>
        </authorList>
    </citation>
    <scope>NUCLEOTIDE SEQUENCE [LARGE SCALE GENOMIC DNA]</scope>
    <source>
        <strain evidence="4">DSM 17044</strain>
    </source>
</reference>
<dbReference type="Proteomes" id="UP000182719">
    <property type="component" value="Unassembled WGS sequence"/>
</dbReference>
<dbReference type="OrthoDB" id="5525244at2"/>
<keyword evidence="2" id="KW-0812">Transmembrane</keyword>
<sequence>MSPTPGMLEPLRVRIRRFQFILGLGFLSLMAGSMVSVSLAYRLSTRIEDLPGELPRLLIGIALQNLWVLAALPLLAYGAARILELKPLSTALGAALSGEFFVLSLDFVRDGLEGLWDGWVGAVLRLLAFALGVFLSYRAVVSGRAASARTAAAAQARAEAQKAEYAEFLREAEKAGERSAAPRDTAGEASPPPPER</sequence>
<evidence type="ECO:0000313" key="3">
    <source>
        <dbReference type="EMBL" id="SEL63357.1"/>
    </source>
</evidence>
<keyword evidence="2" id="KW-0472">Membrane</keyword>
<evidence type="ECO:0000256" key="2">
    <source>
        <dbReference type="SAM" id="Phobius"/>
    </source>
</evidence>
<feature type="transmembrane region" description="Helical" evidence="2">
    <location>
        <begin position="119"/>
        <end position="140"/>
    </location>
</feature>
<evidence type="ECO:0000256" key="1">
    <source>
        <dbReference type="SAM" id="MobiDB-lite"/>
    </source>
</evidence>
<feature type="transmembrane region" description="Helical" evidence="2">
    <location>
        <begin position="57"/>
        <end position="76"/>
    </location>
</feature>
<name>A0A1H7RV99_STIAU</name>
<protein>
    <submittedName>
        <fullName evidence="3">Uncharacterized protein</fullName>
    </submittedName>
</protein>
<feature type="region of interest" description="Disordered" evidence="1">
    <location>
        <begin position="171"/>
        <end position="196"/>
    </location>
</feature>
<feature type="compositionally biased region" description="Basic and acidic residues" evidence="1">
    <location>
        <begin position="171"/>
        <end position="181"/>
    </location>
</feature>
<organism evidence="3 4">
    <name type="scientific">Stigmatella aurantiaca</name>
    <dbReference type="NCBI Taxonomy" id="41"/>
    <lineage>
        <taxon>Bacteria</taxon>
        <taxon>Pseudomonadati</taxon>
        <taxon>Myxococcota</taxon>
        <taxon>Myxococcia</taxon>
        <taxon>Myxococcales</taxon>
        <taxon>Cystobacterineae</taxon>
        <taxon>Archangiaceae</taxon>
        <taxon>Stigmatella</taxon>
    </lineage>
</organism>
<feature type="transmembrane region" description="Helical" evidence="2">
    <location>
        <begin position="88"/>
        <end position="107"/>
    </location>
</feature>